<dbReference type="Proteomes" id="UP000053558">
    <property type="component" value="Unassembled WGS sequence"/>
</dbReference>
<feature type="compositionally biased region" description="Basic and acidic residues" evidence="6">
    <location>
        <begin position="304"/>
        <end position="318"/>
    </location>
</feature>
<keyword evidence="4 7" id="KW-0472">Membrane</keyword>
<dbReference type="InterPro" id="IPR049326">
    <property type="entry name" value="Rhodopsin_dom_fungi"/>
</dbReference>
<sequence>MAGVTEEQVKVSGLVLSILSVLVAVWRLGYRCYLKRMWWDDVPVAFAATVQLLQLIFTQIRYDPQKYSEGVLIAGYYIGALACLAVVWASRISILLIVVRLSIHRNTRRVLTGVVAVYVVVCIILMAQEVWTCEEKSSTWKGLMPPQCPLGLDVATAQIICDVLSDAILIAAPFRLIYHVKLSKAQKIRVMTVFSASAATTAVSICHAYYLIRPHGIDDILVGIIEMSVSLIVANLSVIMAFVYHAGWESSADNGSEPVHIRTGRRTRRGQDSSQTMTGPIQIEIAMETYAEHPVKLGDTQEDPIQHNSEDTKFPDCE</sequence>
<feature type="transmembrane region" description="Helical" evidence="7">
    <location>
        <begin position="224"/>
        <end position="244"/>
    </location>
</feature>
<keyword evidence="10" id="KW-1185">Reference proteome</keyword>
<dbReference type="OMA" id="SICHAYY"/>
<feature type="transmembrane region" description="Helical" evidence="7">
    <location>
        <begin position="12"/>
        <end position="30"/>
    </location>
</feature>
<feature type="transmembrane region" description="Helical" evidence="7">
    <location>
        <begin position="74"/>
        <end position="98"/>
    </location>
</feature>
<feature type="transmembrane region" description="Helical" evidence="7">
    <location>
        <begin position="42"/>
        <end position="62"/>
    </location>
</feature>
<comment type="subcellular location">
    <subcellularLocation>
        <location evidence="1">Membrane</location>
        <topology evidence="1">Multi-pass membrane protein</topology>
    </subcellularLocation>
</comment>
<keyword evidence="2 7" id="KW-0812">Transmembrane</keyword>
<evidence type="ECO:0000256" key="5">
    <source>
        <dbReference type="ARBA" id="ARBA00038359"/>
    </source>
</evidence>
<dbReference type="AlphaFoldDB" id="A0A5M3MQX1"/>
<dbReference type="OrthoDB" id="3229610at2759"/>
<evidence type="ECO:0000259" key="8">
    <source>
        <dbReference type="Pfam" id="PF20684"/>
    </source>
</evidence>
<dbReference type="KEGG" id="cput:CONPUDRAFT_89994"/>
<dbReference type="PANTHER" id="PTHR33048:SF47">
    <property type="entry name" value="INTEGRAL MEMBRANE PROTEIN-RELATED"/>
    <property type="match status" value="1"/>
</dbReference>
<feature type="transmembrane region" description="Helical" evidence="7">
    <location>
        <begin position="190"/>
        <end position="212"/>
    </location>
</feature>
<dbReference type="InterPro" id="IPR052337">
    <property type="entry name" value="SAT4-like"/>
</dbReference>
<evidence type="ECO:0000256" key="1">
    <source>
        <dbReference type="ARBA" id="ARBA00004141"/>
    </source>
</evidence>
<dbReference type="Pfam" id="PF20684">
    <property type="entry name" value="Fung_rhodopsin"/>
    <property type="match status" value="1"/>
</dbReference>
<evidence type="ECO:0000256" key="2">
    <source>
        <dbReference type="ARBA" id="ARBA00022692"/>
    </source>
</evidence>
<evidence type="ECO:0000256" key="3">
    <source>
        <dbReference type="ARBA" id="ARBA00022989"/>
    </source>
</evidence>
<comment type="caution">
    <text evidence="9">The sequence shown here is derived from an EMBL/GenBank/DDBJ whole genome shotgun (WGS) entry which is preliminary data.</text>
</comment>
<dbReference type="EMBL" id="JH711578">
    <property type="protein sequence ID" value="EIW80921.1"/>
    <property type="molecule type" value="Genomic_DNA"/>
</dbReference>
<dbReference type="GO" id="GO:0016020">
    <property type="term" value="C:membrane"/>
    <property type="evidence" value="ECO:0007669"/>
    <property type="project" value="UniProtKB-SubCell"/>
</dbReference>
<feature type="transmembrane region" description="Helical" evidence="7">
    <location>
        <begin position="110"/>
        <end position="131"/>
    </location>
</feature>
<evidence type="ECO:0000256" key="4">
    <source>
        <dbReference type="ARBA" id="ARBA00023136"/>
    </source>
</evidence>
<evidence type="ECO:0000256" key="6">
    <source>
        <dbReference type="SAM" id="MobiDB-lite"/>
    </source>
</evidence>
<evidence type="ECO:0000313" key="10">
    <source>
        <dbReference type="Proteomes" id="UP000053558"/>
    </source>
</evidence>
<feature type="region of interest" description="Disordered" evidence="6">
    <location>
        <begin position="252"/>
        <end position="277"/>
    </location>
</feature>
<name>A0A5M3MQX1_CONPW</name>
<gene>
    <name evidence="9" type="ORF">CONPUDRAFT_89994</name>
</gene>
<accession>A0A5M3MQX1</accession>
<comment type="similarity">
    <text evidence="5">Belongs to the SAT4 family.</text>
</comment>
<organism evidence="9 10">
    <name type="scientific">Coniophora puteana (strain RWD-64-598)</name>
    <name type="common">Brown rot fungus</name>
    <dbReference type="NCBI Taxonomy" id="741705"/>
    <lineage>
        <taxon>Eukaryota</taxon>
        <taxon>Fungi</taxon>
        <taxon>Dikarya</taxon>
        <taxon>Basidiomycota</taxon>
        <taxon>Agaricomycotina</taxon>
        <taxon>Agaricomycetes</taxon>
        <taxon>Agaricomycetidae</taxon>
        <taxon>Boletales</taxon>
        <taxon>Coniophorineae</taxon>
        <taxon>Coniophoraceae</taxon>
        <taxon>Coniophora</taxon>
    </lineage>
</organism>
<evidence type="ECO:0000256" key="7">
    <source>
        <dbReference type="SAM" id="Phobius"/>
    </source>
</evidence>
<protein>
    <recommendedName>
        <fullName evidence="8">Rhodopsin domain-containing protein</fullName>
    </recommendedName>
</protein>
<proteinExistence type="inferred from homology"/>
<feature type="region of interest" description="Disordered" evidence="6">
    <location>
        <begin position="298"/>
        <end position="318"/>
    </location>
</feature>
<dbReference type="GeneID" id="19211364"/>
<keyword evidence="3 7" id="KW-1133">Transmembrane helix</keyword>
<evidence type="ECO:0000313" key="9">
    <source>
        <dbReference type="EMBL" id="EIW80921.1"/>
    </source>
</evidence>
<reference evidence="10" key="1">
    <citation type="journal article" date="2012" name="Science">
        <title>The Paleozoic origin of enzymatic lignin decomposition reconstructed from 31 fungal genomes.</title>
        <authorList>
            <person name="Floudas D."/>
            <person name="Binder M."/>
            <person name="Riley R."/>
            <person name="Barry K."/>
            <person name="Blanchette R.A."/>
            <person name="Henrissat B."/>
            <person name="Martinez A.T."/>
            <person name="Otillar R."/>
            <person name="Spatafora J.W."/>
            <person name="Yadav J.S."/>
            <person name="Aerts A."/>
            <person name="Benoit I."/>
            <person name="Boyd A."/>
            <person name="Carlson A."/>
            <person name="Copeland A."/>
            <person name="Coutinho P.M."/>
            <person name="de Vries R.P."/>
            <person name="Ferreira P."/>
            <person name="Findley K."/>
            <person name="Foster B."/>
            <person name="Gaskell J."/>
            <person name="Glotzer D."/>
            <person name="Gorecki P."/>
            <person name="Heitman J."/>
            <person name="Hesse C."/>
            <person name="Hori C."/>
            <person name="Igarashi K."/>
            <person name="Jurgens J.A."/>
            <person name="Kallen N."/>
            <person name="Kersten P."/>
            <person name="Kohler A."/>
            <person name="Kuees U."/>
            <person name="Kumar T.K.A."/>
            <person name="Kuo A."/>
            <person name="LaButti K."/>
            <person name="Larrondo L.F."/>
            <person name="Lindquist E."/>
            <person name="Ling A."/>
            <person name="Lombard V."/>
            <person name="Lucas S."/>
            <person name="Lundell T."/>
            <person name="Martin R."/>
            <person name="McLaughlin D.J."/>
            <person name="Morgenstern I."/>
            <person name="Morin E."/>
            <person name="Murat C."/>
            <person name="Nagy L.G."/>
            <person name="Nolan M."/>
            <person name="Ohm R.A."/>
            <person name="Patyshakuliyeva A."/>
            <person name="Rokas A."/>
            <person name="Ruiz-Duenas F.J."/>
            <person name="Sabat G."/>
            <person name="Salamov A."/>
            <person name="Samejima M."/>
            <person name="Schmutz J."/>
            <person name="Slot J.C."/>
            <person name="St John F."/>
            <person name="Stenlid J."/>
            <person name="Sun H."/>
            <person name="Sun S."/>
            <person name="Syed K."/>
            <person name="Tsang A."/>
            <person name="Wiebenga A."/>
            <person name="Young D."/>
            <person name="Pisabarro A."/>
            <person name="Eastwood D.C."/>
            <person name="Martin F."/>
            <person name="Cullen D."/>
            <person name="Grigoriev I.V."/>
            <person name="Hibbett D.S."/>
        </authorList>
    </citation>
    <scope>NUCLEOTIDE SEQUENCE [LARGE SCALE GENOMIC DNA]</scope>
    <source>
        <strain evidence="10">RWD-64-598 SS2</strain>
    </source>
</reference>
<feature type="transmembrane region" description="Helical" evidence="7">
    <location>
        <begin position="151"/>
        <end position="178"/>
    </location>
</feature>
<feature type="domain" description="Rhodopsin" evidence="8">
    <location>
        <begin position="27"/>
        <end position="239"/>
    </location>
</feature>
<dbReference type="PANTHER" id="PTHR33048">
    <property type="entry name" value="PTH11-LIKE INTEGRAL MEMBRANE PROTEIN (AFU_ORTHOLOGUE AFUA_5G11245)"/>
    <property type="match status" value="1"/>
</dbReference>
<dbReference type="RefSeq" id="XP_007768376.1">
    <property type="nucleotide sequence ID" value="XM_007770186.1"/>
</dbReference>